<organism evidence="4">
    <name type="scientific">Ursus maritimus</name>
    <name type="common">Polar bear</name>
    <name type="synonym">Thalarctos maritimus</name>
    <dbReference type="NCBI Taxonomy" id="29073"/>
    <lineage>
        <taxon>Eukaryota</taxon>
        <taxon>Metazoa</taxon>
        <taxon>Chordata</taxon>
        <taxon>Craniata</taxon>
        <taxon>Vertebrata</taxon>
        <taxon>Euteleostomi</taxon>
        <taxon>Mammalia</taxon>
        <taxon>Eutheria</taxon>
        <taxon>Laurasiatheria</taxon>
        <taxon>Carnivora</taxon>
        <taxon>Caniformia</taxon>
        <taxon>Ursidae</taxon>
        <taxon>Ursus</taxon>
    </lineage>
</organism>
<dbReference type="PANTHER" id="PTHR12984">
    <property type="entry name" value="SCY1-RELATED S/T PROTEIN KINASE-LIKE"/>
    <property type="match status" value="1"/>
</dbReference>
<reference evidence="6" key="2">
    <citation type="submission" date="2025-04" db="UniProtKB">
        <authorList>
            <consortium name="RefSeq"/>
        </authorList>
    </citation>
    <scope>IDENTIFICATION</scope>
    <source>
        <tissue evidence="6">Whole blood</tissue>
    </source>
</reference>
<accession>A0A452UT12</accession>
<feature type="compositionally biased region" description="Acidic residues" evidence="2">
    <location>
        <begin position="650"/>
        <end position="670"/>
    </location>
</feature>
<dbReference type="GO" id="GO:0005524">
    <property type="term" value="F:ATP binding"/>
    <property type="evidence" value="ECO:0007669"/>
    <property type="project" value="InterPro"/>
</dbReference>
<dbReference type="CTD" id="57147"/>
<gene>
    <name evidence="4 6" type="primary">SCYL3</name>
</gene>
<dbReference type="GeneTree" id="ENSGT00930000151043"/>
<dbReference type="Gene3D" id="1.10.510.10">
    <property type="entry name" value="Transferase(Phosphotransferase) domain 1"/>
    <property type="match status" value="1"/>
</dbReference>
<dbReference type="SMART" id="SM00220">
    <property type="entry name" value="S_TKc"/>
    <property type="match status" value="1"/>
</dbReference>
<dbReference type="GO" id="GO:0004672">
    <property type="term" value="F:protein kinase activity"/>
    <property type="evidence" value="ECO:0007669"/>
    <property type="project" value="InterPro"/>
</dbReference>
<evidence type="ECO:0000313" key="5">
    <source>
        <dbReference type="Proteomes" id="UP000261680"/>
    </source>
</evidence>
<feature type="region of interest" description="Disordered" evidence="2">
    <location>
        <begin position="502"/>
        <end position="524"/>
    </location>
</feature>
<evidence type="ECO:0000259" key="3">
    <source>
        <dbReference type="PROSITE" id="PS50011"/>
    </source>
</evidence>
<dbReference type="InterPro" id="IPR011009">
    <property type="entry name" value="Kinase-like_dom_sf"/>
</dbReference>
<feature type="region of interest" description="Disordered" evidence="2">
    <location>
        <begin position="538"/>
        <end position="581"/>
    </location>
</feature>
<feature type="compositionally biased region" description="Basic and acidic residues" evidence="2">
    <location>
        <begin position="557"/>
        <end position="576"/>
    </location>
</feature>
<dbReference type="InterPro" id="IPR051177">
    <property type="entry name" value="CIK-Related_Protein"/>
</dbReference>
<dbReference type="RefSeq" id="XP_040492131.1">
    <property type="nucleotide sequence ID" value="XM_040636197.1"/>
</dbReference>
<comment type="similarity">
    <text evidence="1">Belongs to the protein kinase superfamily.</text>
</comment>
<dbReference type="Proteomes" id="UP000261680">
    <property type="component" value="Unplaced"/>
</dbReference>
<proteinExistence type="inferred from homology"/>
<dbReference type="SUPFAM" id="SSF56112">
    <property type="entry name" value="Protein kinase-like (PK-like)"/>
    <property type="match status" value="1"/>
</dbReference>
<dbReference type="Gene3D" id="1.25.10.10">
    <property type="entry name" value="Leucine-rich Repeat Variant"/>
    <property type="match status" value="1"/>
</dbReference>
<name>A0A452UT12_URSMA</name>
<evidence type="ECO:0000313" key="4">
    <source>
        <dbReference type="Ensembl" id="ENSUMAP00000024251"/>
    </source>
</evidence>
<feature type="region of interest" description="Disordered" evidence="2">
    <location>
        <begin position="648"/>
        <end position="670"/>
    </location>
</feature>
<dbReference type="InterPro" id="IPR011989">
    <property type="entry name" value="ARM-like"/>
</dbReference>
<dbReference type="PANTHER" id="PTHR12984:SF15">
    <property type="entry name" value="PROTEIN-ASSOCIATING WITH THE CARBOXYL-TERMINAL DOMAIN OF EZRIN"/>
    <property type="match status" value="1"/>
</dbReference>
<evidence type="ECO:0000313" key="6">
    <source>
        <dbReference type="RefSeq" id="XP_040492131.1"/>
    </source>
</evidence>
<feature type="compositionally biased region" description="Polar residues" evidence="2">
    <location>
        <begin position="436"/>
        <end position="450"/>
    </location>
</feature>
<dbReference type="GeneID" id="103667745"/>
<dbReference type="InterPro" id="IPR000719">
    <property type="entry name" value="Prot_kinase_dom"/>
</dbReference>
<dbReference type="PROSITE" id="PS50011">
    <property type="entry name" value="PROTEIN_KINASE_DOM"/>
    <property type="match status" value="1"/>
</dbReference>
<protein>
    <submittedName>
        <fullName evidence="6">Protein-associating with the carboxyl-terminal domain of ezrin isoform X2</fullName>
    </submittedName>
    <submittedName>
        <fullName evidence="4">SCY1 like pseudokinase 3</fullName>
    </submittedName>
</protein>
<dbReference type="InterPro" id="IPR016024">
    <property type="entry name" value="ARM-type_fold"/>
</dbReference>
<feature type="region of interest" description="Disordered" evidence="2">
    <location>
        <begin position="433"/>
        <end position="468"/>
    </location>
</feature>
<evidence type="ECO:0000256" key="2">
    <source>
        <dbReference type="SAM" id="MobiDB-lite"/>
    </source>
</evidence>
<reference evidence="4" key="1">
    <citation type="submission" date="2019-03" db="UniProtKB">
        <authorList>
            <consortium name="Ensembl"/>
        </authorList>
    </citation>
    <scope>IDENTIFICATION</scope>
</reference>
<sequence>MGSESSALKSYTLKEPPFTLPSGLAVYPAVLQDGRRASIFVYKRENEDKVNKAAKHLKTLRHPCLLRFLSCTVEADGIHLVTERVQPLEVALETLSSAEVCAGLYDILLALIFLHDRGHLTHNNVCLSSVFVSEDGHWKLGGMETVCKVPQATPESPEFTTLPESHGHARDAYAFGTLVESLLPILSEQVSADVLSSFQQTLHSALLNPLPKCRPALCTLLSHDFFRNDFLEVVNFLKSLTLKSEEEKTEFFKFLLDRVSCLSEELIASRLVPLLLNQLVFAEPVAVKSFLPHLLGPKKDSARGDAPCLLSPALFQSRVIPVLLQLFEVHEEHVRMVLLSHLEAYVGHFTQEQLKKIILPQVLLGLRDTSESIVAVTLHSLAVLVSLLGPEVVVGGERTKIFKRTAPSFTKTVDLSPEGDQFSQPIKFPMNGLSDVKNTLGDSENFPSSSKKSEEWPDWSEPEEPENKAVSIQICPTEACDASTCPLTHVNAEEAAWEDVGPSSLDNEMSAGGGVPAVRPGTSGEQEAIPTLLSLTEESKPLKSSPPQKTSLAQSGHDPDQTKPPKVSSQERRLKAPPELGLGEEFTIQVKKKPVQDPELDWFADMIPEIKPSAAILILPELRTEMVVSDKDDISPVMQFSSKFAAAEMTEGESEGWGDEGELNWEDNNW</sequence>
<keyword evidence="5" id="KW-1185">Reference proteome</keyword>
<dbReference type="Gene3D" id="3.30.200.20">
    <property type="entry name" value="Phosphorylase Kinase, domain 1"/>
    <property type="match status" value="1"/>
</dbReference>
<dbReference type="FunFam" id="1.25.10.10:FF:000359">
    <property type="entry name" value="Protein-associating with the carboxyl-terminal domain of ezrin"/>
    <property type="match status" value="1"/>
</dbReference>
<feature type="domain" description="Protein kinase" evidence="3">
    <location>
        <begin position="1"/>
        <end position="226"/>
    </location>
</feature>
<dbReference type="SUPFAM" id="SSF48371">
    <property type="entry name" value="ARM repeat"/>
    <property type="match status" value="1"/>
</dbReference>
<evidence type="ECO:0000256" key="1">
    <source>
        <dbReference type="ARBA" id="ARBA00038349"/>
    </source>
</evidence>
<dbReference type="Ensembl" id="ENSUMAT00000028726.1">
    <property type="protein sequence ID" value="ENSUMAP00000024251.1"/>
    <property type="gene ID" value="ENSUMAG00000017660.1"/>
</dbReference>
<feature type="compositionally biased region" description="Polar residues" evidence="2">
    <location>
        <begin position="545"/>
        <end position="554"/>
    </location>
</feature>
<dbReference type="AlphaFoldDB" id="A0A452UT12"/>